<dbReference type="EMBL" id="CP034170">
    <property type="protein sequence ID" value="AZI58257.1"/>
    <property type="molecule type" value="Genomic_DNA"/>
</dbReference>
<protein>
    <recommendedName>
        <fullName evidence="2">YCII-related domain-containing protein</fullName>
    </recommendedName>
</protein>
<keyword evidence="4" id="KW-1185">Reference proteome</keyword>
<proteinExistence type="inferred from homology"/>
<dbReference type="AlphaFoldDB" id="A0A3G8ZN74"/>
<dbReference type="PANTHER" id="PTHR33606:SF3">
    <property type="entry name" value="PROTEIN YCII"/>
    <property type="match status" value="1"/>
</dbReference>
<sequence length="98" mass="10950">MTVFAVQYFYNDKSAARDTHRPAHRAYLKNYLTSGALLASGPYTDDARDGALLIFSVPTPTDLHEILESDPFSIESLIDHVDIRAWNPVMGPWADNPT</sequence>
<evidence type="ECO:0000256" key="1">
    <source>
        <dbReference type="ARBA" id="ARBA00007689"/>
    </source>
</evidence>
<dbReference type="InterPro" id="IPR011008">
    <property type="entry name" value="Dimeric_a/b-barrel"/>
</dbReference>
<dbReference type="Gene3D" id="3.30.70.1060">
    <property type="entry name" value="Dimeric alpha+beta barrel"/>
    <property type="match status" value="1"/>
</dbReference>
<name>A0A3G8ZN74_9ACTN</name>
<dbReference type="RefSeq" id="WP_124799166.1">
    <property type="nucleotide sequence ID" value="NZ_CP034170.1"/>
</dbReference>
<gene>
    <name evidence="3" type="ORF">EH165_09015</name>
</gene>
<evidence type="ECO:0000313" key="3">
    <source>
        <dbReference type="EMBL" id="AZI58257.1"/>
    </source>
</evidence>
<dbReference type="SUPFAM" id="SSF54909">
    <property type="entry name" value="Dimeric alpha+beta barrel"/>
    <property type="match status" value="1"/>
</dbReference>
<dbReference type="InterPro" id="IPR005545">
    <property type="entry name" value="YCII"/>
</dbReference>
<accession>A0A3G8ZN74</accession>
<dbReference type="Proteomes" id="UP000268084">
    <property type="component" value="Chromosome"/>
</dbReference>
<organism evidence="3 4">
    <name type="scientific">Nakamurella antarctica</name>
    <dbReference type="NCBI Taxonomy" id="1902245"/>
    <lineage>
        <taxon>Bacteria</taxon>
        <taxon>Bacillati</taxon>
        <taxon>Actinomycetota</taxon>
        <taxon>Actinomycetes</taxon>
        <taxon>Nakamurellales</taxon>
        <taxon>Nakamurellaceae</taxon>
        <taxon>Nakamurella</taxon>
    </lineage>
</organism>
<dbReference type="PANTHER" id="PTHR33606">
    <property type="entry name" value="PROTEIN YCII"/>
    <property type="match status" value="1"/>
</dbReference>
<dbReference type="OrthoDB" id="460439at2"/>
<feature type="domain" description="YCII-related" evidence="2">
    <location>
        <begin position="4"/>
        <end position="87"/>
    </location>
</feature>
<reference evidence="3 4" key="2">
    <citation type="submission" date="2018-12" db="EMBL/GenBank/DDBJ databases">
        <title>Nakamurella antarcticus sp. nov., isolated from Antarctica South Shetland Islands soil.</title>
        <authorList>
            <person name="Peng F."/>
        </authorList>
    </citation>
    <scope>NUCLEOTIDE SEQUENCE [LARGE SCALE GENOMIC DNA]</scope>
    <source>
        <strain evidence="3 4">S14-144</strain>
    </source>
</reference>
<comment type="similarity">
    <text evidence="1">Belongs to the YciI family.</text>
</comment>
<evidence type="ECO:0000259" key="2">
    <source>
        <dbReference type="Pfam" id="PF03795"/>
    </source>
</evidence>
<evidence type="ECO:0000313" key="4">
    <source>
        <dbReference type="Proteomes" id="UP000268084"/>
    </source>
</evidence>
<dbReference type="InterPro" id="IPR051807">
    <property type="entry name" value="Sec-metab_biosynth-assoc"/>
</dbReference>
<reference evidence="3 4" key="1">
    <citation type="submission" date="2018-11" db="EMBL/GenBank/DDBJ databases">
        <authorList>
            <person name="Da X."/>
        </authorList>
    </citation>
    <scope>NUCLEOTIDE SEQUENCE [LARGE SCALE GENOMIC DNA]</scope>
    <source>
        <strain evidence="3 4">S14-144</strain>
    </source>
</reference>
<dbReference type="KEGG" id="nak:EH165_09015"/>
<dbReference type="Pfam" id="PF03795">
    <property type="entry name" value="YCII"/>
    <property type="match status" value="1"/>
</dbReference>